<evidence type="ECO:0008006" key="3">
    <source>
        <dbReference type="Google" id="ProtNLM"/>
    </source>
</evidence>
<dbReference type="GO" id="GO:0042597">
    <property type="term" value="C:periplasmic space"/>
    <property type="evidence" value="ECO:0007669"/>
    <property type="project" value="InterPro"/>
</dbReference>
<reference evidence="1 2" key="1">
    <citation type="submission" date="2019-12" db="EMBL/GenBank/DDBJ databases">
        <authorList>
            <person name="Li C."/>
            <person name="Zhao J."/>
        </authorList>
    </citation>
    <scope>NUCLEOTIDE SEQUENCE [LARGE SCALE GENOMIC DNA]</scope>
    <source>
        <strain evidence="1 2">NEAU-DD11</strain>
    </source>
</reference>
<dbReference type="Gene3D" id="2.60.120.260">
    <property type="entry name" value="Galactose-binding domain-like"/>
    <property type="match status" value="1"/>
</dbReference>
<dbReference type="GO" id="GO:0005509">
    <property type="term" value="F:calcium ion binding"/>
    <property type="evidence" value="ECO:0007669"/>
    <property type="project" value="InterPro"/>
</dbReference>
<comment type="caution">
    <text evidence="1">The sequence shown here is derived from an EMBL/GenBank/DDBJ whole genome shotgun (WGS) entry which is preliminary data.</text>
</comment>
<evidence type="ECO:0000313" key="2">
    <source>
        <dbReference type="Proteomes" id="UP000443353"/>
    </source>
</evidence>
<dbReference type="SUPFAM" id="SSF49313">
    <property type="entry name" value="Cadherin-like"/>
    <property type="match status" value="1"/>
</dbReference>
<dbReference type="Gene3D" id="2.60.40.10">
    <property type="entry name" value="Immunoglobulins"/>
    <property type="match status" value="1"/>
</dbReference>
<gene>
    <name evidence="1" type="ORF">GPY61_19340</name>
</gene>
<dbReference type="InterPro" id="IPR015919">
    <property type="entry name" value="Cadherin-like_sf"/>
</dbReference>
<proteinExistence type="predicted"/>
<dbReference type="RefSeq" id="WP_160409773.1">
    <property type="nucleotide sequence ID" value="NZ_WSES01000006.1"/>
</dbReference>
<sequence length="1024" mass="110959">MYNHSHLRWNALRGNAKGKMVALALASALVLVGSGARAVTFVATPMVQPVVSGTGFRHPGLGFTPEPLEYVRQQIRADVEPYKSYYNILATVCCNYANINLQPTNRDATKVDTPNTPNYNSSTAQTRMINDSQGALTQAILYYVTGRNEYRRNAMRILRTWSNMNPNGYAYFPDAHIHNGVPLSRMLMAAEIMRYTPADPTYTDYPLAWTDTDTQKIKDNLVDPMERTFFSSNERFRNQQQYSLVGRIAGAIFTDNRARYDESVEWLTVNATSTRQDINGAIMSAIARIDADDPLNKTGKTFYEVEEMSRDGAHAGDNVDILGGLLRLVTAQGTKVDPFTGKPSSGGDAVSVYRFGDDRLLRGANAYAEYMLGYDTPWADTTGGTSGISPAYRGRLYEVDAIAEIYNTYKYVEGVNVDAEAPYLATAAAHANGPAIPWGAATPNNKDMGPTAIFTLPQALTGVPLPAGTAGILETERKSVFLDGGWTMQTEGERTYGHGSVTPAGATIVFHDVQYADRSKYAPVGIMVRTNAPVTLSASASRDASPWSLMTVPDTHGEWRYIVPDTSAAAIGGRALGDNIMFFKFSGPEGATVDVDYVNMAAPTQLTPPRFAMPVFPVTEIVVQGMPYRASYAALDANTADSVAYEAVRLPTGATVNASSGAFDWTPTPDQVGMHDIVVAATDGVAVSTMTARLNVQPDRASAFQAALDGYDPSAAYTTPSLATFKTELAPLQQQMATVSDADFPALLKAVQAAVRKLELVNPKVASDGSLDWSKNMVTTIGFGADRPALLVDNNYNSYSGDLRAPITIDFGENYRVAVAAFGIQARYMFGNRSQGANVYGSNDNVNWTLLTSRETTDTSGRNFEMEVIPVLAGLETQPYRYFMARVDHPGPPTDPAYPGISSYGEFHFYGTRYDLLAPVDLTANVRIARSGLTMNRFTQKYTGTVTFTNTTGTALEGPLQFRLAGLTNGVALDNATGVKDGVPYVTLNEAELAPGQTATVTTTFSNPAKATIAYTPQLFKVKY</sequence>
<dbReference type="SUPFAM" id="SSF49785">
    <property type="entry name" value="Galactose-binding domain-like"/>
    <property type="match status" value="1"/>
</dbReference>
<dbReference type="GO" id="GO:0016829">
    <property type="term" value="F:lyase activity"/>
    <property type="evidence" value="ECO:0007669"/>
    <property type="project" value="UniProtKB-KW"/>
</dbReference>
<dbReference type="Gene3D" id="1.50.10.100">
    <property type="entry name" value="Chondroitin AC/alginate lyase"/>
    <property type="match status" value="1"/>
</dbReference>
<accession>A0A7X3G1V5</accession>
<dbReference type="SUPFAM" id="SSF48230">
    <property type="entry name" value="Chondroitin AC/alginate lyase"/>
    <property type="match status" value="1"/>
</dbReference>
<protein>
    <recommendedName>
        <fullName evidence="3">Alginate lyase domain-containing protein</fullName>
    </recommendedName>
</protein>
<dbReference type="Proteomes" id="UP000443353">
    <property type="component" value="Unassembled WGS sequence"/>
</dbReference>
<name>A0A7X3G1V5_9BURK</name>
<dbReference type="InterPro" id="IPR013783">
    <property type="entry name" value="Ig-like_fold"/>
</dbReference>
<organism evidence="1 2">
    <name type="scientific">Massilia cellulosiltytica</name>
    <dbReference type="NCBI Taxonomy" id="2683234"/>
    <lineage>
        <taxon>Bacteria</taxon>
        <taxon>Pseudomonadati</taxon>
        <taxon>Pseudomonadota</taxon>
        <taxon>Betaproteobacteria</taxon>
        <taxon>Burkholderiales</taxon>
        <taxon>Oxalobacteraceae</taxon>
        <taxon>Telluria group</taxon>
        <taxon>Massilia</taxon>
    </lineage>
</organism>
<dbReference type="EMBL" id="WSES01000006">
    <property type="protein sequence ID" value="MVW62093.1"/>
    <property type="molecule type" value="Genomic_DNA"/>
</dbReference>
<keyword evidence="2" id="KW-1185">Reference proteome</keyword>
<dbReference type="GO" id="GO:0016020">
    <property type="term" value="C:membrane"/>
    <property type="evidence" value="ECO:0007669"/>
    <property type="project" value="InterPro"/>
</dbReference>
<dbReference type="InterPro" id="IPR008929">
    <property type="entry name" value="Chondroitin_lyas"/>
</dbReference>
<dbReference type="InterPro" id="IPR008979">
    <property type="entry name" value="Galactose-bd-like_sf"/>
</dbReference>
<dbReference type="Pfam" id="PF05345">
    <property type="entry name" value="He_PIG"/>
    <property type="match status" value="1"/>
</dbReference>
<evidence type="ECO:0000313" key="1">
    <source>
        <dbReference type="EMBL" id="MVW62093.1"/>
    </source>
</evidence>
<dbReference type="AlphaFoldDB" id="A0A7X3G1V5"/>